<sequence>MLYSIVINCVYLHRRDHSQPREDLQKEGNVSDSLVKPAEKEPVEKTEEEEQGEKPLVSTLALDAHNGLPEDHMELALQLMETYVQMETGLSPEITHFNLQPYEGRDIDVKVPSGGYTSISNVHDPVNFYLLFSDDLELLSLDKYLFNTEAHPLPIWQCPPV</sequence>
<keyword evidence="8" id="KW-1015">Disulfide bond</keyword>
<dbReference type="EC" id="3.2.1.113" evidence="4"/>
<evidence type="ECO:0000256" key="1">
    <source>
        <dbReference type="ARBA" id="ARBA00001913"/>
    </source>
</evidence>
<dbReference type="InterPro" id="IPR050749">
    <property type="entry name" value="Glycosyl_Hydrolase_47"/>
</dbReference>
<dbReference type="AlphaFoldDB" id="A0A4W5M0X9"/>
<protein>
    <recommendedName>
        <fullName evidence="4">mannosyl-oligosaccharide 1,2-alpha-mannosidase</fullName>
        <ecNumber evidence="4">3.2.1.113</ecNumber>
    </recommendedName>
</protein>
<comment type="catalytic activity">
    <reaction evidence="9">
        <text>N(4)-(alpha-D-Man-(1-&gt;2)-alpha-D-Man-(1-&gt;2)-alpha-D-Man-(1-&gt;3)-[alpha-D-Man-(1-&gt;3)-[alpha-D-Man-(1-&gt;2)-alpha-D-Man-(1-&gt;6)]-alpha-D-Man-(1-&gt;6)]-beta-D-Man-(1-&gt;4)-beta-D-GlcNAc-(1-&gt;4)-beta-D-GlcNAc)-L-asparaginyl-[protein] (N-glucan mannose isomer 8A1,2,3B1,3) + 3 H2O = N(4)-(alpha-D-Man-(1-&gt;3)-[alpha-D-Man-(1-&gt;3)-[alpha-D-Man-(1-&gt;6)]-alpha-D-Man-(1-&gt;6)]-beta-D-Man-(1-&gt;4)-beta-D-GlcNAc-(1-&gt;4)-beta-D-GlcNAc)-L-asparaginyl-[protein] (N-glucan mannose isomer 5A1,2) + 3 beta-D-mannose</text>
        <dbReference type="Rhea" id="RHEA:56028"/>
        <dbReference type="Rhea" id="RHEA-COMP:14358"/>
        <dbReference type="Rhea" id="RHEA-COMP:14367"/>
        <dbReference type="ChEBI" id="CHEBI:15377"/>
        <dbReference type="ChEBI" id="CHEBI:28563"/>
        <dbReference type="ChEBI" id="CHEBI:59087"/>
        <dbReference type="ChEBI" id="CHEBI:60628"/>
        <dbReference type="EC" id="3.2.1.113"/>
    </reaction>
</comment>
<comment type="cofactor">
    <cofactor evidence="1 11">
        <name>Ca(2+)</name>
        <dbReference type="ChEBI" id="CHEBI:29108"/>
    </cofactor>
</comment>
<accession>A0A4W5M0X9</accession>
<dbReference type="GO" id="GO:0005509">
    <property type="term" value="F:calcium ion binding"/>
    <property type="evidence" value="ECO:0007669"/>
    <property type="project" value="InterPro"/>
</dbReference>
<evidence type="ECO:0000256" key="12">
    <source>
        <dbReference type="SAM" id="MobiDB-lite"/>
    </source>
</evidence>
<evidence type="ECO:0000256" key="2">
    <source>
        <dbReference type="ARBA" id="ARBA00004922"/>
    </source>
</evidence>
<dbReference type="InterPro" id="IPR036026">
    <property type="entry name" value="Seven-hairpin_glycosidases"/>
</dbReference>
<dbReference type="Ensembl" id="ENSHHUT00000032188.1">
    <property type="protein sequence ID" value="ENSHHUP00000030905.1"/>
    <property type="gene ID" value="ENSHHUG00000019664.1"/>
</dbReference>
<dbReference type="PANTHER" id="PTHR11742:SF55">
    <property type="entry name" value="ENDOPLASMIC RETICULUM MANNOSYL-OLIGOSACCHARIDE 1,2-ALPHA-MANNOSIDASE"/>
    <property type="match status" value="1"/>
</dbReference>
<evidence type="ECO:0000313" key="14">
    <source>
        <dbReference type="Proteomes" id="UP000314982"/>
    </source>
</evidence>
<dbReference type="Pfam" id="PF01532">
    <property type="entry name" value="Glyco_hydro_47"/>
    <property type="match status" value="1"/>
</dbReference>
<feature type="region of interest" description="Disordered" evidence="12">
    <location>
        <begin position="19"/>
        <end position="55"/>
    </location>
</feature>
<reference evidence="14" key="1">
    <citation type="submission" date="2018-06" db="EMBL/GenBank/DDBJ databases">
        <title>Genome assembly of Danube salmon.</title>
        <authorList>
            <person name="Macqueen D.J."/>
            <person name="Gundappa M.K."/>
        </authorList>
    </citation>
    <scope>NUCLEOTIDE SEQUENCE [LARGE SCALE GENOMIC DNA]</scope>
</reference>
<evidence type="ECO:0000256" key="5">
    <source>
        <dbReference type="ARBA" id="ARBA00022723"/>
    </source>
</evidence>
<keyword evidence="14" id="KW-1185">Reference proteome</keyword>
<evidence type="ECO:0000256" key="7">
    <source>
        <dbReference type="ARBA" id="ARBA00022837"/>
    </source>
</evidence>
<comment type="similarity">
    <text evidence="3">Belongs to the glycosyl hydrolase 47 family.</text>
</comment>
<proteinExistence type="inferred from homology"/>
<comment type="pathway">
    <text evidence="2">Protein modification; protein glycosylation.</text>
</comment>
<keyword evidence="7 11" id="KW-0106">Calcium</keyword>
<dbReference type="Proteomes" id="UP000314982">
    <property type="component" value="Unassembled WGS sequence"/>
</dbReference>
<comment type="catalytic activity">
    <reaction evidence="10">
        <text>N(4)-(alpha-D-Man-(1-&gt;2)-alpha-D-Man-(1-&gt;2)-alpha-D-Man-(1-&gt;3)-[alpha-D-Man-(1-&gt;2)-alpha-D-Man-(1-&gt;3)-[alpha-D-Man-(1-&gt;2)-alpha-D-Man-(1-&gt;6)]-alpha-D-Man-(1-&gt;6)]-beta-D-Man-(1-&gt;4)-beta-D-GlcNAc-(1-&gt;4)-beta-D-GlcNAc)-L-asparaginyl-[protein] (N-glucan mannose isomer 9A1,2,3B1,2,3) + 4 H2O = N(4)-(alpha-D-Man-(1-&gt;3)-[alpha-D-Man-(1-&gt;3)-[alpha-D-Man-(1-&gt;6)]-alpha-D-Man-(1-&gt;6)]-beta-D-Man-(1-&gt;4)-beta-D-GlcNAc-(1-&gt;4)-beta-D-GlcNAc)-L-asparaginyl-[protein] (N-glucan mannose isomer 5A1,2) + 4 beta-D-mannose</text>
        <dbReference type="Rhea" id="RHEA:56008"/>
        <dbReference type="Rhea" id="RHEA-COMP:14356"/>
        <dbReference type="Rhea" id="RHEA-COMP:14367"/>
        <dbReference type="ChEBI" id="CHEBI:15377"/>
        <dbReference type="ChEBI" id="CHEBI:28563"/>
        <dbReference type="ChEBI" id="CHEBI:59087"/>
        <dbReference type="ChEBI" id="CHEBI:139493"/>
        <dbReference type="EC" id="3.2.1.113"/>
    </reaction>
</comment>
<dbReference type="GO" id="GO:0005975">
    <property type="term" value="P:carbohydrate metabolic process"/>
    <property type="evidence" value="ECO:0007669"/>
    <property type="project" value="InterPro"/>
</dbReference>
<evidence type="ECO:0000256" key="10">
    <source>
        <dbReference type="ARBA" id="ARBA00048605"/>
    </source>
</evidence>
<keyword evidence="6" id="KW-0378">Hydrolase</keyword>
<feature type="binding site" evidence="11">
    <location>
        <position position="148"/>
    </location>
    <ligand>
        <name>Ca(2+)</name>
        <dbReference type="ChEBI" id="CHEBI:29108"/>
    </ligand>
</feature>
<evidence type="ECO:0000256" key="6">
    <source>
        <dbReference type="ARBA" id="ARBA00022801"/>
    </source>
</evidence>
<reference evidence="13" key="2">
    <citation type="submission" date="2025-08" db="UniProtKB">
        <authorList>
            <consortium name="Ensembl"/>
        </authorList>
    </citation>
    <scope>IDENTIFICATION</scope>
</reference>
<name>A0A4W5M0X9_9TELE</name>
<evidence type="ECO:0000256" key="11">
    <source>
        <dbReference type="PIRSR" id="PIRSR601382-2"/>
    </source>
</evidence>
<organism evidence="13 14">
    <name type="scientific">Hucho hucho</name>
    <name type="common">huchen</name>
    <dbReference type="NCBI Taxonomy" id="62062"/>
    <lineage>
        <taxon>Eukaryota</taxon>
        <taxon>Metazoa</taxon>
        <taxon>Chordata</taxon>
        <taxon>Craniata</taxon>
        <taxon>Vertebrata</taxon>
        <taxon>Euteleostomi</taxon>
        <taxon>Actinopterygii</taxon>
        <taxon>Neopterygii</taxon>
        <taxon>Teleostei</taxon>
        <taxon>Protacanthopterygii</taxon>
        <taxon>Salmoniformes</taxon>
        <taxon>Salmonidae</taxon>
        <taxon>Salmoninae</taxon>
        <taxon>Hucho</taxon>
    </lineage>
</organism>
<dbReference type="STRING" id="62062.ENSHHUP00000030905"/>
<dbReference type="GO" id="GO:0005783">
    <property type="term" value="C:endoplasmic reticulum"/>
    <property type="evidence" value="ECO:0007669"/>
    <property type="project" value="TreeGrafter"/>
</dbReference>
<keyword evidence="5 11" id="KW-0479">Metal-binding</keyword>
<reference evidence="13" key="3">
    <citation type="submission" date="2025-09" db="UniProtKB">
        <authorList>
            <consortium name="Ensembl"/>
        </authorList>
    </citation>
    <scope>IDENTIFICATION</scope>
</reference>
<dbReference type="InterPro" id="IPR012341">
    <property type="entry name" value="6hp_glycosidase-like_sf"/>
</dbReference>
<dbReference type="Gene3D" id="1.50.10.10">
    <property type="match status" value="2"/>
</dbReference>
<evidence type="ECO:0000256" key="3">
    <source>
        <dbReference type="ARBA" id="ARBA00007658"/>
    </source>
</evidence>
<dbReference type="SUPFAM" id="SSF48225">
    <property type="entry name" value="Seven-hairpin glycosidases"/>
    <property type="match status" value="1"/>
</dbReference>
<evidence type="ECO:0000313" key="13">
    <source>
        <dbReference type="Ensembl" id="ENSHHUP00000030905.1"/>
    </source>
</evidence>
<evidence type="ECO:0000256" key="9">
    <source>
        <dbReference type="ARBA" id="ARBA00047669"/>
    </source>
</evidence>
<evidence type="ECO:0000256" key="4">
    <source>
        <dbReference type="ARBA" id="ARBA00012238"/>
    </source>
</evidence>
<dbReference type="PANTHER" id="PTHR11742">
    <property type="entry name" value="MANNOSYL-OLIGOSACCHARIDE ALPHA-1,2-MANNOSIDASE-RELATED"/>
    <property type="match status" value="1"/>
</dbReference>
<evidence type="ECO:0000256" key="8">
    <source>
        <dbReference type="ARBA" id="ARBA00023157"/>
    </source>
</evidence>
<dbReference type="GO" id="GO:0016020">
    <property type="term" value="C:membrane"/>
    <property type="evidence" value="ECO:0007669"/>
    <property type="project" value="InterPro"/>
</dbReference>
<dbReference type="InterPro" id="IPR001382">
    <property type="entry name" value="Glyco_hydro_47"/>
</dbReference>
<dbReference type="GO" id="GO:0004571">
    <property type="term" value="F:mannosyl-oligosaccharide 1,2-alpha-mannosidase activity"/>
    <property type="evidence" value="ECO:0007669"/>
    <property type="project" value="UniProtKB-EC"/>
</dbReference>